<dbReference type="GO" id="GO:0005634">
    <property type="term" value="C:nucleus"/>
    <property type="evidence" value="ECO:0000318"/>
    <property type="project" value="GO_Central"/>
</dbReference>
<dbReference type="GO" id="GO:0000976">
    <property type="term" value="F:transcription cis-regulatory region binding"/>
    <property type="evidence" value="ECO:0000318"/>
    <property type="project" value="GO_Central"/>
</dbReference>
<dbReference type="EnsemblPlants" id="Solyc02g080755.1.1">
    <property type="protein sequence ID" value="Solyc02g080755.1.1"/>
    <property type="gene ID" value="Solyc02g080755.1"/>
</dbReference>
<dbReference type="GO" id="GO:0006355">
    <property type="term" value="P:regulation of DNA-templated transcription"/>
    <property type="evidence" value="ECO:0000318"/>
    <property type="project" value="GO_Central"/>
</dbReference>
<protein>
    <submittedName>
        <fullName evidence="2">Uncharacterized protein</fullName>
    </submittedName>
</protein>
<keyword evidence="1" id="KW-0472">Membrane</keyword>
<reference evidence="2" key="2">
    <citation type="submission" date="2019-01" db="UniProtKB">
        <authorList>
            <consortium name="EnsemblPlants"/>
        </authorList>
    </citation>
    <scope>IDENTIFICATION</scope>
    <source>
        <strain evidence="2">cv. Heinz 1706</strain>
    </source>
</reference>
<proteinExistence type="predicted"/>
<sequence length="177" mass="20224">MELGNSSSDKSSEFVIREYVKPRMPRLRGSDDLHRHFVHYVHHLGGVDQVANGRKRNGIDGPNSMNFPQGNLVYRYNHINGKAVVFDGSKQKNFPQGNLVHCYNHNNDKAVMSDGSNQMNFRRKTLFIVTIITMTNPCLMVILIQLRQLTIWTKLLPTLLFFLIHGSSDFSSLPCSY</sequence>
<organism evidence="2">
    <name type="scientific">Solanum lycopersicum</name>
    <name type="common">Tomato</name>
    <name type="synonym">Lycopersicon esculentum</name>
    <dbReference type="NCBI Taxonomy" id="4081"/>
    <lineage>
        <taxon>Eukaryota</taxon>
        <taxon>Viridiplantae</taxon>
        <taxon>Streptophyta</taxon>
        <taxon>Embryophyta</taxon>
        <taxon>Tracheophyta</taxon>
        <taxon>Spermatophyta</taxon>
        <taxon>Magnoliopsida</taxon>
        <taxon>eudicotyledons</taxon>
        <taxon>Gunneridae</taxon>
        <taxon>Pentapetalae</taxon>
        <taxon>asterids</taxon>
        <taxon>lamiids</taxon>
        <taxon>Solanales</taxon>
        <taxon>Solanaceae</taxon>
        <taxon>Solanoideae</taxon>
        <taxon>Solaneae</taxon>
        <taxon>Solanum</taxon>
        <taxon>Solanum subgen. Lycopersicon</taxon>
    </lineage>
</organism>
<feature type="transmembrane region" description="Helical" evidence="1">
    <location>
        <begin position="126"/>
        <end position="146"/>
    </location>
</feature>
<keyword evidence="3" id="KW-1185">Reference proteome</keyword>
<evidence type="ECO:0000313" key="3">
    <source>
        <dbReference type="Proteomes" id="UP000004994"/>
    </source>
</evidence>
<accession>A0A3Q7F570</accession>
<dbReference type="Gramene" id="Solyc02g080755.1.1">
    <property type="protein sequence ID" value="Solyc02g080755.1.1"/>
    <property type="gene ID" value="Solyc02g080755.1"/>
</dbReference>
<dbReference type="AlphaFoldDB" id="A0A3Q7F570"/>
<evidence type="ECO:0000313" key="2">
    <source>
        <dbReference type="EnsemblPlants" id="Solyc02g080755.1.1"/>
    </source>
</evidence>
<reference evidence="2" key="1">
    <citation type="journal article" date="2012" name="Nature">
        <title>The tomato genome sequence provides insights into fleshy fruit evolution.</title>
        <authorList>
            <consortium name="Tomato Genome Consortium"/>
        </authorList>
    </citation>
    <scope>NUCLEOTIDE SEQUENCE [LARGE SCALE GENOMIC DNA]</scope>
    <source>
        <strain evidence="2">cv. Heinz 1706</strain>
    </source>
</reference>
<evidence type="ECO:0000256" key="1">
    <source>
        <dbReference type="SAM" id="Phobius"/>
    </source>
</evidence>
<keyword evidence="1" id="KW-0812">Transmembrane</keyword>
<dbReference type="InParanoid" id="A0A3Q7F570"/>
<dbReference type="Proteomes" id="UP000004994">
    <property type="component" value="Chromosome 2"/>
</dbReference>
<keyword evidence="1" id="KW-1133">Transmembrane helix</keyword>
<name>A0A3Q7F570_SOLLC</name>